<protein>
    <submittedName>
        <fullName evidence="1">Uncharacterized protein</fullName>
    </submittedName>
</protein>
<accession>A0AAE9VX49</accession>
<evidence type="ECO:0000313" key="1">
    <source>
        <dbReference type="EMBL" id="WBF77587.1"/>
    </source>
</evidence>
<dbReference type="EMBL" id="OP778609">
    <property type="protein sequence ID" value="WBF77587.1"/>
    <property type="molecule type" value="Genomic_DNA"/>
</dbReference>
<dbReference type="InterPro" id="IPR004885">
    <property type="entry name" value="FRD2"/>
</dbReference>
<proteinExistence type="predicted"/>
<organism evidence="1 2">
    <name type="scientific">Escherichia phage A73</name>
    <dbReference type="NCBI Taxonomy" id="3003819"/>
    <lineage>
        <taxon>Viruses</taxon>
        <taxon>Duplodnaviria</taxon>
        <taxon>Heunggongvirae</taxon>
        <taxon>Uroviricota</taxon>
        <taxon>Caudoviricetes</taxon>
        <taxon>Vequintavirinae</taxon>
        <taxon>Septuagintavirus</taxon>
        <taxon>Septuagintavirus A73</taxon>
    </lineage>
</organism>
<evidence type="ECO:0000313" key="2">
    <source>
        <dbReference type="Proteomes" id="UP001223579"/>
    </source>
</evidence>
<dbReference type="Proteomes" id="UP001223579">
    <property type="component" value="Segment"/>
</dbReference>
<reference evidence="1 2" key="1">
    <citation type="submission" date="2022-11" db="EMBL/GenBank/DDBJ databases">
        <authorList>
            <person name="Cortes-Martin A."/>
            <person name="Buttimer C.T.H."/>
            <person name="Hill C."/>
        </authorList>
    </citation>
    <scope>NUCLEOTIDE SEQUENCE [LARGE SCALE GENOMIC DNA]</scope>
</reference>
<dbReference type="Pfam" id="PF03197">
    <property type="entry name" value="FRD2"/>
    <property type="match status" value="1"/>
</dbReference>
<sequence length="125" mass="14264">MMQVGKTYILNPRCEELFINRTGICGANRTMVEILRRHGPSFVVDELKTYTLGEKSVSSVTMEDGTVFKSQESTPGKYFEIFNDEFEFFVNVSPQTFLKPTSYTFEVNENNVHEVIAEIKSTFGV</sequence>
<keyword evidence="2" id="KW-1185">Reference proteome</keyword>
<gene>
    <name evidence="1" type="ORF">A73_103</name>
</gene>
<name>A0AAE9VX49_9CAUD</name>